<feature type="compositionally biased region" description="Basic and acidic residues" evidence="1">
    <location>
        <begin position="27"/>
        <end position="62"/>
    </location>
</feature>
<dbReference type="InterPro" id="IPR037543">
    <property type="entry name" value="UBact"/>
</dbReference>
<evidence type="ECO:0000256" key="1">
    <source>
        <dbReference type="SAM" id="MobiDB-lite"/>
    </source>
</evidence>
<dbReference type="HAMAP" id="MF_02133">
    <property type="entry name" value="UBact"/>
    <property type="match status" value="1"/>
</dbReference>
<evidence type="ECO:0008006" key="3">
    <source>
        <dbReference type="Google" id="ProtNLM"/>
    </source>
</evidence>
<feature type="region of interest" description="Disordered" evidence="1">
    <location>
        <begin position="1"/>
        <end position="62"/>
    </location>
</feature>
<dbReference type="EMBL" id="AP011780">
    <property type="protein sequence ID" value="BAL57623.1"/>
    <property type="molecule type" value="Genomic_DNA"/>
</dbReference>
<dbReference type="Pfam" id="PF20513">
    <property type="entry name" value="UBact"/>
    <property type="match status" value="1"/>
</dbReference>
<reference evidence="2" key="2">
    <citation type="journal article" date="2012" name="PLoS ONE">
        <title>A Deeply Branching Thermophilic Bacterium with an Ancient Acetyl-CoA Pathway Dominates a Subsurface Ecosystem.</title>
        <authorList>
            <person name="Takami H."/>
            <person name="Noguchi H."/>
            <person name="Takaki Y."/>
            <person name="Uchiyama I."/>
            <person name="Toyoda A."/>
            <person name="Nishi S."/>
            <person name="Chee G.-J."/>
            <person name="Arai W."/>
            <person name="Nunoura T."/>
            <person name="Itoh T."/>
            <person name="Hattori M."/>
            <person name="Takai K."/>
        </authorList>
    </citation>
    <scope>NUCLEOTIDE SEQUENCE</scope>
</reference>
<dbReference type="NCBIfam" id="NF033388">
    <property type="entry name" value="ubiq_like_UBact"/>
    <property type="match status" value="1"/>
</dbReference>
<reference evidence="2" key="1">
    <citation type="journal article" date="2005" name="Environ. Microbiol.">
        <title>Genetic and functional properties of uncultivated thermophilic crenarchaeotes from a subsurface gold mine as revealed by analysis of genome fragments.</title>
        <authorList>
            <person name="Nunoura T."/>
            <person name="Hirayama H."/>
            <person name="Takami H."/>
            <person name="Oida H."/>
            <person name="Nishi S."/>
            <person name="Shimamura S."/>
            <person name="Suzuki Y."/>
            <person name="Inagaki F."/>
            <person name="Takai K."/>
            <person name="Nealson K.H."/>
            <person name="Horikoshi K."/>
        </authorList>
    </citation>
    <scope>NUCLEOTIDE SEQUENCE</scope>
</reference>
<accession>H5SN87</accession>
<evidence type="ECO:0000313" key="2">
    <source>
        <dbReference type="EMBL" id="BAL57623.1"/>
    </source>
</evidence>
<feature type="compositionally biased region" description="Basic and acidic residues" evidence="1">
    <location>
        <begin position="1"/>
        <end position="10"/>
    </location>
</feature>
<proteinExistence type="inferred from homology"/>
<dbReference type="AlphaFoldDB" id="H5SN87"/>
<name>H5SN87_9ZZZZ</name>
<protein>
    <recommendedName>
        <fullName evidence="3">Prokaryotic ubiquitin-like protein UBact</fullName>
    </recommendedName>
</protein>
<gene>
    <name evidence="2" type="ORF">HGMM_F51E10C35</name>
</gene>
<organism evidence="2">
    <name type="scientific">uncultured prokaryote</name>
    <dbReference type="NCBI Taxonomy" id="198431"/>
    <lineage>
        <taxon>unclassified sequences</taxon>
        <taxon>environmental samples</taxon>
    </lineage>
</organism>
<sequence length="62" mass="7379">MIWQVEERLRRPIPQEPITKPGGDGDGPTRPDVQRPDTNELLKRMRRIDPEQARRYRQRSGE</sequence>